<feature type="non-terminal residue" evidence="2">
    <location>
        <position position="1"/>
    </location>
</feature>
<evidence type="ECO:0000256" key="1">
    <source>
        <dbReference type="SAM" id="MobiDB-lite"/>
    </source>
</evidence>
<proteinExistence type="predicted"/>
<organism evidence="2 3">
    <name type="scientific">Funneliformis geosporum</name>
    <dbReference type="NCBI Taxonomy" id="1117311"/>
    <lineage>
        <taxon>Eukaryota</taxon>
        <taxon>Fungi</taxon>
        <taxon>Fungi incertae sedis</taxon>
        <taxon>Mucoromycota</taxon>
        <taxon>Glomeromycotina</taxon>
        <taxon>Glomeromycetes</taxon>
        <taxon>Glomerales</taxon>
        <taxon>Glomeraceae</taxon>
        <taxon>Funneliformis</taxon>
    </lineage>
</organism>
<dbReference type="AlphaFoldDB" id="A0A9W4TC77"/>
<evidence type="ECO:0000313" key="2">
    <source>
        <dbReference type="EMBL" id="CAI2200754.1"/>
    </source>
</evidence>
<dbReference type="OrthoDB" id="2445042at2759"/>
<name>A0A9W4TC77_9GLOM</name>
<feature type="compositionally biased region" description="Polar residues" evidence="1">
    <location>
        <begin position="46"/>
        <end position="55"/>
    </location>
</feature>
<keyword evidence="3" id="KW-1185">Reference proteome</keyword>
<comment type="caution">
    <text evidence="2">The sequence shown here is derived from an EMBL/GenBank/DDBJ whole genome shotgun (WGS) entry which is preliminary data.</text>
</comment>
<dbReference type="Proteomes" id="UP001153678">
    <property type="component" value="Unassembled WGS sequence"/>
</dbReference>
<gene>
    <name evidence="2" type="ORF">FWILDA_LOCUS19725</name>
</gene>
<dbReference type="EMBL" id="CAMKVN010025322">
    <property type="protein sequence ID" value="CAI2200754.1"/>
    <property type="molecule type" value="Genomic_DNA"/>
</dbReference>
<reference evidence="2" key="1">
    <citation type="submission" date="2022-08" db="EMBL/GenBank/DDBJ databases">
        <authorList>
            <person name="Kallberg Y."/>
            <person name="Tangrot J."/>
            <person name="Rosling A."/>
        </authorList>
    </citation>
    <scope>NUCLEOTIDE SEQUENCE</scope>
    <source>
        <strain evidence="2">Wild A</strain>
    </source>
</reference>
<feature type="region of interest" description="Disordered" evidence="1">
    <location>
        <begin position="41"/>
        <end position="66"/>
    </location>
</feature>
<evidence type="ECO:0000313" key="3">
    <source>
        <dbReference type="Proteomes" id="UP001153678"/>
    </source>
</evidence>
<protein>
    <submittedName>
        <fullName evidence="2">12401_t:CDS:1</fullName>
    </submittedName>
</protein>
<feature type="non-terminal residue" evidence="2">
    <location>
        <position position="83"/>
    </location>
</feature>
<sequence length="83" mass="9248">EIKQSSANASSVENPNNIVRLGKLEKMAKPSNTSNKISKEFEKTVPSGNDQNHVTSVEPDLTKQNNNELILEESLDRNQIVEQ</sequence>
<accession>A0A9W4TC77</accession>